<accession>A0ABS5KXV2</accession>
<comment type="caution">
    <text evidence="1">The sequence shown here is derived from an EMBL/GenBank/DDBJ whole genome shotgun (WGS) entry which is preliminary data.</text>
</comment>
<keyword evidence="2" id="KW-1185">Reference proteome</keyword>
<evidence type="ECO:0008006" key="3">
    <source>
        <dbReference type="Google" id="ProtNLM"/>
    </source>
</evidence>
<evidence type="ECO:0000313" key="1">
    <source>
        <dbReference type="EMBL" id="MBS2550888.1"/>
    </source>
</evidence>
<dbReference type="InterPro" id="IPR036291">
    <property type="entry name" value="NAD(P)-bd_dom_sf"/>
</dbReference>
<dbReference type="Gene3D" id="3.40.50.720">
    <property type="entry name" value="NAD(P)-binding Rossmann-like Domain"/>
    <property type="match status" value="1"/>
</dbReference>
<dbReference type="PANTHER" id="PTHR43162">
    <property type="match status" value="1"/>
</dbReference>
<dbReference type="Proteomes" id="UP000730482">
    <property type="component" value="Unassembled WGS sequence"/>
</dbReference>
<gene>
    <name evidence="1" type="ORF">KGQ19_28850</name>
</gene>
<proteinExistence type="predicted"/>
<dbReference type="EMBL" id="JAAFYZ010000118">
    <property type="protein sequence ID" value="MBS2550888.1"/>
    <property type="molecule type" value="Genomic_DNA"/>
</dbReference>
<evidence type="ECO:0000313" key="2">
    <source>
        <dbReference type="Proteomes" id="UP000730482"/>
    </source>
</evidence>
<reference evidence="1 2" key="1">
    <citation type="submission" date="2020-02" db="EMBL/GenBank/DDBJ databases">
        <title>Acidophilic actinobacteria isolated from forest soil.</title>
        <authorList>
            <person name="Golinska P."/>
        </authorList>
    </citation>
    <scope>NUCLEOTIDE SEQUENCE [LARGE SCALE GENOMIC DNA]</scope>
    <source>
        <strain evidence="1 2">NL8</strain>
    </source>
</reference>
<organism evidence="1 2">
    <name type="scientific">Catenulispora pinistramenti</name>
    <dbReference type="NCBI Taxonomy" id="2705254"/>
    <lineage>
        <taxon>Bacteria</taxon>
        <taxon>Bacillati</taxon>
        <taxon>Actinomycetota</taxon>
        <taxon>Actinomycetes</taxon>
        <taxon>Catenulisporales</taxon>
        <taxon>Catenulisporaceae</taxon>
        <taxon>Catenulispora</taxon>
    </lineage>
</organism>
<dbReference type="RefSeq" id="WP_212014602.1">
    <property type="nucleotide sequence ID" value="NZ_JAAFYZ010000118.1"/>
</dbReference>
<dbReference type="SUPFAM" id="SSF51735">
    <property type="entry name" value="NAD(P)-binding Rossmann-fold domains"/>
    <property type="match status" value="1"/>
</dbReference>
<sequence>MVEEAVLAAPLTATVLRPGGFAAMTLGRAASIRAGRPVEQAYPNARLDVIHPEDIADVAELALTTDALEAETISLGGPHALSFRDRTRILAELLDHDIELREVTREQAAAQLTGHVPEPFVEAVLDYWAHTTDESVQAPRSAERITARPARTFHQWAAESLAAFR</sequence>
<dbReference type="InterPro" id="IPR051604">
    <property type="entry name" value="Ergot_Alk_Oxidoreductase"/>
</dbReference>
<dbReference type="PANTHER" id="PTHR43162:SF1">
    <property type="entry name" value="PRESTALK A DIFFERENTIATION PROTEIN A"/>
    <property type="match status" value="1"/>
</dbReference>
<protein>
    <recommendedName>
        <fullName evidence="3">NmrA family protein</fullName>
    </recommendedName>
</protein>
<name>A0ABS5KXV2_9ACTN</name>